<proteinExistence type="predicted"/>
<reference evidence="7" key="1">
    <citation type="submission" date="2022-10" db="EMBL/GenBank/DDBJ databases">
        <title>Host association and intracellularity evolved multiple times independently in the Rickettsiales.</title>
        <authorList>
            <person name="Castelli M."/>
            <person name="Nardi T."/>
            <person name="Gammuto L."/>
            <person name="Bellinzona G."/>
            <person name="Sabaneyeva E."/>
            <person name="Potekhin A."/>
            <person name="Serra V."/>
            <person name="Petroni G."/>
            <person name="Sassera D."/>
        </authorList>
    </citation>
    <scope>NUCLEOTIDE SEQUENCE [LARGE SCALE GENOMIC DNA]</scope>
    <source>
        <strain evidence="7">US_Bl 11III1</strain>
    </source>
</reference>
<evidence type="ECO:0000256" key="1">
    <source>
        <dbReference type="ARBA" id="ARBA00004651"/>
    </source>
</evidence>
<keyword evidence="2" id="KW-1003">Cell membrane</keyword>
<keyword evidence="3 6" id="KW-0812">Transmembrane</keyword>
<feature type="transmembrane region" description="Helical" evidence="6">
    <location>
        <begin position="260"/>
        <end position="282"/>
    </location>
</feature>
<keyword evidence="8" id="KW-1185">Reference proteome</keyword>
<dbReference type="Pfam" id="PF03631">
    <property type="entry name" value="Virul_fac_BrkB"/>
    <property type="match status" value="1"/>
</dbReference>
<feature type="transmembrane region" description="Helical" evidence="6">
    <location>
        <begin position="150"/>
        <end position="172"/>
    </location>
</feature>
<evidence type="ECO:0000256" key="2">
    <source>
        <dbReference type="ARBA" id="ARBA00022475"/>
    </source>
</evidence>
<protein>
    <submittedName>
        <fullName evidence="7">Virulence factor BrkB domain protein</fullName>
    </submittedName>
</protein>
<name>A0ABZ0UQI5_9RICK</name>
<dbReference type="PANTHER" id="PTHR30213:SF0">
    <property type="entry name" value="UPF0761 MEMBRANE PROTEIN YIHY"/>
    <property type="match status" value="1"/>
</dbReference>
<evidence type="ECO:0000256" key="6">
    <source>
        <dbReference type="SAM" id="Phobius"/>
    </source>
</evidence>
<accession>A0ABZ0UQI5</accession>
<organism evidence="7 8">
    <name type="scientific">Candidatus Fokinia crypta</name>
    <dbReference type="NCBI Taxonomy" id="1920990"/>
    <lineage>
        <taxon>Bacteria</taxon>
        <taxon>Pseudomonadati</taxon>
        <taxon>Pseudomonadota</taxon>
        <taxon>Alphaproteobacteria</taxon>
        <taxon>Rickettsiales</taxon>
        <taxon>Candidatus Midichloriaceae</taxon>
        <taxon>Candidatus Fokinia</taxon>
    </lineage>
</organism>
<feature type="transmembrane region" description="Helical" evidence="6">
    <location>
        <begin position="34"/>
        <end position="56"/>
    </location>
</feature>
<dbReference type="PIRSF" id="PIRSF035875">
    <property type="entry name" value="RNase_BN"/>
    <property type="match status" value="1"/>
</dbReference>
<sequence>MSLIRAFKVILMIYKVAIRNLLRKNAYEYSGYLVFLVLLGIFPSLIFFTAVSTFIATEYRDLFHVTLDIDELITNSLLSSKAHVFIDGVSNRILEILRTPPESMLTFAMLSAIWSASGLFDGILWYVYMIYGTTQNCHYIRRRIISIVQFMAFSLFLIFSILCFKLIPLILFQCTKFIKLENTLYDILNFIVQIEYYIPAIYVALFGMLSYIHYTFPRQRLKVWQIMPGVINTILFWEIFSEIFGYYIQSAGQLNIIYGSMVGISISILYIYFASLIFLFGLELNGVIYKIRSK</sequence>
<comment type="subcellular location">
    <subcellularLocation>
        <location evidence="1">Cell membrane</location>
        <topology evidence="1">Multi-pass membrane protein</topology>
    </subcellularLocation>
</comment>
<evidence type="ECO:0000256" key="5">
    <source>
        <dbReference type="ARBA" id="ARBA00023136"/>
    </source>
</evidence>
<feature type="transmembrane region" description="Helical" evidence="6">
    <location>
        <begin position="196"/>
        <end position="214"/>
    </location>
</feature>
<evidence type="ECO:0000256" key="3">
    <source>
        <dbReference type="ARBA" id="ARBA00022692"/>
    </source>
</evidence>
<evidence type="ECO:0000256" key="4">
    <source>
        <dbReference type="ARBA" id="ARBA00022989"/>
    </source>
</evidence>
<dbReference type="InterPro" id="IPR017039">
    <property type="entry name" value="Virul_fac_BrkB"/>
</dbReference>
<evidence type="ECO:0000313" key="7">
    <source>
        <dbReference type="EMBL" id="WPX98142.1"/>
    </source>
</evidence>
<feature type="transmembrane region" description="Helical" evidence="6">
    <location>
        <begin position="107"/>
        <end position="129"/>
    </location>
</feature>
<dbReference type="EMBL" id="CP110343">
    <property type="protein sequence ID" value="WPX98142.1"/>
    <property type="molecule type" value="Genomic_DNA"/>
</dbReference>
<feature type="transmembrane region" description="Helical" evidence="6">
    <location>
        <begin position="226"/>
        <end position="248"/>
    </location>
</feature>
<keyword evidence="4 6" id="KW-1133">Transmembrane helix</keyword>
<dbReference type="Proteomes" id="UP001325140">
    <property type="component" value="Chromosome"/>
</dbReference>
<keyword evidence="5 6" id="KW-0472">Membrane</keyword>
<evidence type="ECO:0000313" key="8">
    <source>
        <dbReference type="Proteomes" id="UP001325140"/>
    </source>
</evidence>
<dbReference type="PANTHER" id="PTHR30213">
    <property type="entry name" value="INNER MEMBRANE PROTEIN YHJD"/>
    <property type="match status" value="1"/>
</dbReference>
<dbReference type="RefSeq" id="WP_323722114.1">
    <property type="nucleotide sequence ID" value="NZ_CP110343.1"/>
</dbReference>
<gene>
    <name evidence="7" type="ORF">Fokcrypt_00681</name>
</gene>